<dbReference type="Gene3D" id="3.40.630.30">
    <property type="match status" value="1"/>
</dbReference>
<evidence type="ECO:0000313" key="5">
    <source>
        <dbReference type="Proteomes" id="UP000756387"/>
    </source>
</evidence>
<evidence type="ECO:0000313" key="4">
    <source>
        <dbReference type="EMBL" id="MBE7324143.1"/>
    </source>
</evidence>
<keyword evidence="1" id="KW-0808">Transferase</keyword>
<proteinExistence type="predicted"/>
<gene>
    <name evidence="4" type="ORF">IEQ44_05720</name>
</gene>
<dbReference type="PROSITE" id="PS51186">
    <property type="entry name" value="GNAT"/>
    <property type="match status" value="1"/>
</dbReference>
<dbReference type="PANTHER" id="PTHR43877">
    <property type="entry name" value="AMINOALKYLPHOSPHONATE N-ACETYLTRANSFERASE-RELATED-RELATED"/>
    <property type="match status" value="1"/>
</dbReference>
<dbReference type="Proteomes" id="UP000756387">
    <property type="component" value="Unassembled WGS sequence"/>
</dbReference>
<feature type="domain" description="N-acetyltransferase" evidence="3">
    <location>
        <begin position="5"/>
        <end position="160"/>
    </location>
</feature>
<protein>
    <submittedName>
        <fullName evidence="4">GNAT family N-acetyltransferase</fullName>
    </submittedName>
</protein>
<sequence>MTPDLRVRRAGADDVDEVATLLHAFNVEFETPTPSVAEFARRLSTQVPREDVRVWLAEKTGAGTSETLGFSLVTLRPSPYYDVGVATLEELYVRPHRRGAGAGTALLGALLAWAEEEQVGEIQINVDEVDVDARRFYERHGFSHLEPTGDGETRMFLYLREMGGGSAPVRQDR</sequence>
<evidence type="ECO:0000259" key="3">
    <source>
        <dbReference type="PROSITE" id="PS51186"/>
    </source>
</evidence>
<dbReference type="RefSeq" id="WP_193637472.1">
    <property type="nucleotide sequence ID" value="NZ_JADCSA010000004.1"/>
</dbReference>
<comment type="caution">
    <text evidence="4">The sequence shown here is derived from an EMBL/GenBank/DDBJ whole genome shotgun (WGS) entry which is preliminary data.</text>
</comment>
<dbReference type="InterPro" id="IPR050832">
    <property type="entry name" value="Bact_Acetyltransf"/>
</dbReference>
<dbReference type="InterPro" id="IPR000182">
    <property type="entry name" value="GNAT_dom"/>
</dbReference>
<organism evidence="4 5">
    <name type="scientific">Nocardioides malaquae</name>
    <dbReference type="NCBI Taxonomy" id="2773426"/>
    <lineage>
        <taxon>Bacteria</taxon>
        <taxon>Bacillati</taxon>
        <taxon>Actinomycetota</taxon>
        <taxon>Actinomycetes</taxon>
        <taxon>Propionibacteriales</taxon>
        <taxon>Nocardioidaceae</taxon>
        <taxon>Nocardioides</taxon>
    </lineage>
</organism>
<dbReference type="Pfam" id="PF00583">
    <property type="entry name" value="Acetyltransf_1"/>
    <property type="match status" value="1"/>
</dbReference>
<name>A0ABR9RRE4_9ACTN</name>
<evidence type="ECO:0000256" key="2">
    <source>
        <dbReference type="ARBA" id="ARBA00023315"/>
    </source>
</evidence>
<keyword evidence="5" id="KW-1185">Reference proteome</keyword>
<evidence type="ECO:0000256" key="1">
    <source>
        <dbReference type="ARBA" id="ARBA00022679"/>
    </source>
</evidence>
<reference evidence="4 5" key="1">
    <citation type="submission" date="2020-10" db="EMBL/GenBank/DDBJ databases">
        <title>Nocardioides sp. isolated from sludge.</title>
        <authorList>
            <person name="Zhang X."/>
        </authorList>
    </citation>
    <scope>NUCLEOTIDE SEQUENCE [LARGE SCALE GENOMIC DNA]</scope>
    <source>
        <strain evidence="4 5">Y6</strain>
    </source>
</reference>
<dbReference type="InterPro" id="IPR016181">
    <property type="entry name" value="Acyl_CoA_acyltransferase"/>
</dbReference>
<keyword evidence="2" id="KW-0012">Acyltransferase</keyword>
<dbReference type="EMBL" id="JADCSA010000004">
    <property type="protein sequence ID" value="MBE7324143.1"/>
    <property type="molecule type" value="Genomic_DNA"/>
</dbReference>
<accession>A0ABR9RRE4</accession>
<dbReference type="SUPFAM" id="SSF55729">
    <property type="entry name" value="Acyl-CoA N-acyltransferases (Nat)"/>
    <property type="match status" value="1"/>
</dbReference>